<feature type="signal peptide" evidence="2">
    <location>
        <begin position="1"/>
        <end position="33"/>
    </location>
</feature>
<accession>A0A3P7LMC6</accession>
<dbReference type="EMBL" id="UYYB01108344">
    <property type="protein sequence ID" value="VDM80358.1"/>
    <property type="molecule type" value="Genomic_DNA"/>
</dbReference>
<feature type="region of interest" description="Disordered" evidence="1">
    <location>
        <begin position="116"/>
        <end position="168"/>
    </location>
</feature>
<feature type="chain" id="PRO_5018194859" description="Saposin B-type domain-containing protein" evidence="2">
    <location>
        <begin position="34"/>
        <end position="168"/>
    </location>
</feature>
<keyword evidence="2" id="KW-0732">Signal</keyword>
<proteinExistence type="predicted"/>
<evidence type="ECO:0000256" key="2">
    <source>
        <dbReference type="SAM" id="SignalP"/>
    </source>
</evidence>
<evidence type="ECO:0008006" key="5">
    <source>
        <dbReference type="Google" id="ProtNLM"/>
    </source>
</evidence>
<gene>
    <name evidence="3" type="ORF">SVUK_LOCUS15356</name>
</gene>
<evidence type="ECO:0000256" key="1">
    <source>
        <dbReference type="SAM" id="MobiDB-lite"/>
    </source>
</evidence>
<name>A0A3P7LMC6_STRVU</name>
<sequence>MNTLKQLQALKAERMTVPLVFLAIFCSLPTVQGISRCDACKGLVFVVRLTSQLGMNASFKDLTAYKCDLYEKENDKDTCKQVGKEMSAKEDGMTEARKQHAPYEISAKAGPCVRMSSSESIDRTPSGAPYLNAKHDGGSNGTSRNGASRLSCRRPLHRNEPTIVLSEP</sequence>
<protein>
    <recommendedName>
        <fullName evidence="5">Saposin B-type domain-containing protein</fullName>
    </recommendedName>
</protein>
<evidence type="ECO:0000313" key="4">
    <source>
        <dbReference type="Proteomes" id="UP000270094"/>
    </source>
</evidence>
<keyword evidence="4" id="KW-1185">Reference proteome</keyword>
<organism evidence="3 4">
    <name type="scientific">Strongylus vulgaris</name>
    <name type="common">Blood worm</name>
    <dbReference type="NCBI Taxonomy" id="40348"/>
    <lineage>
        <taxon>Eukaryota</taxon>
        <taxon>Metazoa</taxon>
        <taxon>Ecdysozoa</taxon>
        <taxon>Nematoda</taxon>
        <taxon>Chromadorea</taxon>
        <taxon>Rhabditida</taxon>
        <taxon>Rhabditina</taxon>
        <taxon>Rhabditomorpha</taxon>
        <taxon>Strongyloidea</taxon>
        <taxon>Strongylidae</taxon>
        <taxon>Strongylus</taxon>
    </lineage>
</organism>
<evidence type="ECO:0000313" key="3">
    <source>
        <dbReference type="EMBL" id="VDM80358.1"/>
    </source>
</evidence>
<reference evidence="3 4" key="1">
    <citation type="submission" date="2018-11" db="EMBL/GenBank/DDBJ databases">
        <authorList>
            <consortium name="Pathogen Informatics"/>
        </authorList>
    </citation>
    <scope>NUCLEOTIDE SEQUENCE [LARGE SCALE GENOMIC DNA]</scope>
</reference>
<dbReference type="AlphaFoldDB" id="A0A3P7LMC6"/>
<dbReference type="Proteomes" id="UP000270094">
    <property type="component" value="Unassembled WGS sequence"/>
</dbReference>